<feature type="domain" description="Neurotransmitter-gated ion-channel ligand-binding" evidence="5">
    <location>
        <begin position="9"/>
        <end position="110"/>
    </location>
</feature>
<dbReference type="GO" id="GO:0004888">
    <property type="term" value="F:transmembrane signaling receptor activity"/>
    <property type="evidence" value="ECO:0007669"/>
    <property type="project" value="InterPro"/>
</dbReference>
<dbReference type="CDD" id="cd19051">
    <property type="entry name" value="LGIC_TM_cation"/>
    <property type="match status" value="1"/>
</dbReference>
<dbReference type="PANTHER" id="PTHR18945">
    <property type="entry name" value="NEUROTRANSMITTER GATED ION CHANNEL"/>
    <property type="match status" value="1"/>
</dbReference>
<protein>
    <submittedName>
        <fullName evidence="7">Neuronal acetylcholine receptor subunit alpha-7-like</fullName>
    </submittedName>
</protein>
<sequence length="308" mass="35332">MGRAIGLNEPVVVSSDGRVRWLTPTILDGFCKQFVRYFPFDEQYCPLKFYSWNYDVKKLMLSGNDRNMLSNYTESGTWAIMDIIKKEHTTKKDNIAKATVTFVVRIQRKVFYYFVYLIAPCVLTAILATLIFYLPAASGERMVVGCTILLALSVFFLLATNYIPETSEHVPLVGRYYSMVIVEICIALVCTAWVLRYHYRNPAMGKIPRWIRVYIFGYISKLVRIKVPEEMLAKNTPVDEEVQGPRSKCLTGSLPKKCGGLLGPISLTMHQCLLIERIEDISKKSGRKSYHKANDSENFGERQLWIDF</sequence>
<dbReference type="Pfam" id="PF02932">
    <property type="entry name" value="Neur_chan_memb"/>
    <property type="match status" value="1"/>
</dbReference>
<feature type="domain" description="Neurotransmitter-gated ion-channel transmembrane" evidence="6">
    <location>
        <begin position="117"/>
        <end position="249"/>
    </location>
</feature>
<gene>
    <name evidence="7" type="ORF">PACLA_8A023924</name>
</gene>
<dbReference type="InterPro" id="IPR018000">
    <property type="entry name" value="Neurotransmitter_ion_chnl_CS"/>
</dbReference>
<dbReference type="GO" id="GO:0016020">
    <property type="term" value="C:membrane"/>
    <property type="evidence" value="ECO:0007669"/>
    <property type="project" value="UniProtKB-SubCell"/>
</dbReference>
<dbReference type="Gene3D" id="1.20.58.390">
    <property type="entry name" value="Neurotransmitter-gated ion-channel transmembrane domain"/>
    <property type="match status" value="1"/>
</dbReference>
<dbReference type="Proteomes" id="UP001152795">
    <property type="component" value="Unassembled WGS sequence"/>
</dbReference>
<dbReference type="InterPro" id="IPR036734">
    <property type="entry name" value="Neur_chan_lig-bd_sf"/>
</dbReference>
<dbReference type="OrthoDB" id="5975154at2759"/>
<dbReference type="PROSITE" id="PS00236">
    <property type="entry name" value="NEUROTR_ION_CHANNEL"/>
    <property type="match status" value="1"/>
</dbReference>
<evidence type="ECO:0000313" key="7">
    <source>
        <dbReference type="EMBL" id="CAB4002931.1"/>
    </source>
</evidence>
<dbReference type="Gene3D" id="2.70.170.10">
    <property type="entry name" value="Neurotransmitter-gated ion-channel ligand-binding domain"/>
    <property type="match status" value="1"/>
</dbReference>
<comment type="subcellular location">
    <subcellularLocation>
        <location evidence="1">Membrane</location>
        <topology evidence="1">Multi-pass membrane protein</topology>
    </subcellularLocation>
</comment>
<proteinExistence type="predicted"/>
<comment type="caution">
    <text evidence="7">The sequence shown here is derived from an EMBL/GenBank/DDBJ whole genome shotgun (WGS) entry which is preliminary data.</text>
</comment>
<dbReference type="InterPro" id="IPR036719">
    <property type="entry name" value="Neuro-gated_channel_TM_sf"/>
</dbReference>
<evidence type="ECO:0000256" key="2">
    <source>
        <dbReference type="ARBA" id="ARBA00022692"/>
    </source>
</evidence>
<name>A0A7D9I6N4_PARCT</name>
<dbReference type="InterPro" id="IPR038050">
    <property type="entry name" value="Neuro_actylchol_rec"/>
</dbReference>
<evidence type="ECO:0000259" key="5">
    <source>
        <dbReference type="Pfam" id="PF02931"/>
    </source>
</evidence>
<reference evidence="7" key="1">
    <citation type="submission" date="2020-04" db="EMBL/GenBank/DDBJ databases">
        <authorList>
            <person name="Alioto T."/>
            <person name="Alioto T."/>
            <person name="Gomez Garrido J."/>
        </authorList>
    </citation>
    <scope>NUCLEOTIDE SEQUENCE</scope>
    <source>
        <strain evidence="7">A484AB</strain>
    </source>
</reference>
<keyword evidence="4" id="KW-0472">Membrane</keyword>
<keyword evidence="2" id="KW-0812">Transmembrane</keyword>
<dbReference type="FunFam" id="1.20.58.390:FF:000043">
    <property type="entry name" value="AcetylCholine Receptor"/>
    <property type="match status" value="1"/>
</dbReference>
<keyword evidence="8" id="KW-1185">Reference proteome</keyword>
<evidence type="ECO:0000256" key="4">
    <source>
        <dbReference type="ARBA" id="ARBA00023136"/>
    </source>
</evidence>
<dbReference type="Pfam" id="PF02931">
    <property type="entry name" value="Neur_chan_LBD"/>
    <property type="match status" value="1"/>
</dbReference>
<accession>A0A7D9I6N4</accession>
<evidence type="ECO:0000313" key="8">
    <source>
        <dbReference type="Proteomes" id="UP001152795"/>
    </source>
</evidence>
<dbReference type="SUPFAM" id="SSF90112">
    <property type="entry name" value="Neurotransmitter-gated ion-channel transmembrane pore"/>
    <property type="match status" value="1"/>
</dbReference>
<keyword evidence="7" id="KW-0675">Receptor</keyword>
<dbReference type="SUPFAM" id="SSF63712">
    <property type="entry name" value="Nicotinic receptor ligand binding domain-like"/>
    <property type="match status" value="1"/>
</dbReference>
<dbReference type="InterPro" id="IPR006202">
    <property type="entry name" value="Neur_chan_lig-bd"/>
</dbReference>
<dbReference type="GO" id="GO:0005230">
    <property type="term" value="F:extracellular ligand-gated monoatomic ion channel activity"/>
    <property type="evidence" value="ECO:0007669"/>
    <property type="project" value="InterPro"/>
</dbReference>
<dbReference type="InterPro" id="IPR006029">
    <property type="entry name" value="Neurotrans-gated_channel_TM"/>
</dbReference>
<organism evidence="7 8">
    <name type="scientific">Paramuricea clavata</name>
    <name type="common">Red gorgonian</name>
    <name type="synonym">Violescent sea-whip</name>
    <dbReference type="NCBI Taxonomy" id="317549"/>
    <lineage>
        <taxon>Eukaryota</taxon>
        <taxon>Metazoa</taxon>
        <taxon>Cnidaria</taxon>
        <taxon>Anthozoa</taxon>
        <taxon>Octocorallia</taxon>
        <taxon>Malacalcyonacea</taxon>
        <taxon>Plexauridae</taxon>
        <taxon>Paramuricea</taxon>
    </lineage>
</organism>
<dbReference type="EMBL" id="CACRXK020004489">
    <property type="protein sequence ID" value="CAB4002931.1"/>
    <property type="molecule type" value="Genomic_DNA"/>
</dbReference>
<dbReference type="AlphaFoldDB" id="A0A7D9I6N4"/>
<evidence type="ECO:0000259" key="6">
    <source>
        <dbReference type="Pfam" id="PF02932"/>
    </source>
</evidence>
<keyword evidence="3" id="KW-1133">Transmembrane helix</keyword>
<evidence type="ECO:0000256" key="3">
    <source>
        <dbReference type="ARBA" id="ARBA00022989"/>
    </source>
</evidence>
<evidence type="ECO:0000256" key="1">
    <source>
        <dbReference type="ARBA" id="ARBA00004141"/>
    </source>
</evidence>
<dbReference type="InterPro" id="IPR006201">
    <property type="entry name" value="Neur_channel"/>
</dbReference>